<dbReference type="Gene3D" id="3.40.50.1820">
    <property type="entry name" value="alpha/beta hydrolase"/>
    <property type="match status" value="1"/>
</dbReference>
<keyword evidence="3" id="KW-0732">Signal</keyword>
<evidence type="ECO:0000259" key="4">
    <source>
        <dbReference type="Pfam" id="PF20434"/>
    </source>
</evidence>
<evidence type="ECO:0000313" key="6">
    <source>
        <dbReference type="Proteomes" id="UP001459204"/>
    </source>
</evidence>
<dbReference type="PANTHER" id="PTHR48081">
    <property type="entry name" value="AB HYDROLASE SUPERFAMILY PROTEIN C4A8.06C"/>
    <property type="match status" value="1"/>
</dbReference>
<dbReference type="EMBL" id="JBBWWT010000009">
    <property type="protein sequence ID" value="MEL1265819.1"/>
    <property type="molecule type" value="Genomic_DNA"/>
</dbReference>
<accession>A0ABU9J4M5</accession>
<evidence type="ECO:0000313" key="5">
    <source>
        <dbReference type="EMBL" id="MEL1265819.1"/>
    </source>
</evidence>
<proteinExistence type="predicted"/>
<evidence type="ECO:0000256" key="3">
    <source>
        <dbReference type="SAM" id="SignalP"/>
    </source>
</evidence>
<feature type="region of interest" description="Disordered" evidence="2">
    <location>
        <begin position="25"/>
        <end position="55"/>
    </location>
</feature>
<keyword evidence="1 5" id="KW-0378">Hydrolase</keyword>
<reference evidence="5 6" key="1">
    <citation type="submission" date="2024-04" db="EMBL/GenBank/DDBJ databases">
        <title>Draft genome sequence of Pseudoxanthomonas putridarboris WD12.</title>
        <authorList>
            <person name="Oh J."/>
        </authorList>
    </citation>
    <scope>NUCLEOTIDE SEQUENCE [LARGE SCALE GENOMIC DNA]</scope>
    <source>
        <strain evidence="5 6">WD12</strain>
    </source>
</reference>
<feature type="chain" id="PRO_5046276953" evidence="3">
    <location>
        <begin position="24"/>
        <end position="337"/>
    </location>
</feature>
<feature type="compositionally biased region" description="Polar residues" evidence="2">
    <location>
        <begin position="45"/>
        <end position="55"/>
    </location>
</feature>
<dbReference type="InterPro" id="IPR050300">
    <property type="entry name" value="GDXG_lipolytic_enzyme"/>
</dbReference>
<comment type="caution">
    <text evidence="5">The sequence shown here is derived from an EMBL/GenBank/DDBJ whole genome shotgun (WGS) entry which is preliminary data.</text>
</comment>
<feature type="compositionally biased region" description="Polar residues" evidence="2">
    <location>
        <begin position="27"/>
        <end position="36"/>
    </location>
</feature>
<dbReference type="Pfam" id="PF20434">
    <property type="entry name" value="BD-FAE"/>
    <property type="match status" value="1"/>
</dbReference>
<keyword evidence="6" id="KW-1185">Reference proteome</keyword>
<dbReference type="InterPro" id="IPR049492">
    <property type="entry name" value="BD-FAE-like_dom"/>
</dbReference>
<dbReference type="PANTHER" id="PTHR48081:SF6">
    <property type="entry name" value="PEPTIDASE S9 PROLYL OLIGOPEPTIDASE CATALYTIC DOMAIN-CONTAINING PROTEIN"/>
    <property type="match status" value="1"/>
</dbReference>
<organism evidence="5 6">
    <name type="scientific">Pseudoxanthomonas putridarboris</name>
    <dbReference type="NCBI Taxonomy" id="752605"/>
    <lineage>
        <taxon>Bacteria</taxon>
        <taxon>Pseudomonadati</taxon>
        <taxon>Pseudomonadota</taxon>
        <taxon>Gammaproteobacteria</taxon>
        <taxon>Lysobacterales</taxon>
        <taxon>Lysobacteraceae</taxon>
        <taxon>Pseudoxanthomonas</taxon>
    </lineage>
</organism>
<sequence length="337" mass="37069">MYPFRLRTLDAVFLLALSSSLFASSSERPSIGSSVDAQPHPGGTLDSSPAPTYSQEVPLWPEDSKVLQDGIRELANEEWANTHPTFLLYYPQAPSARSAVIVFPGGGYKALAIGQKSTIGVNGADVCKWLTDSGVTCVLLKYRVPNTGCNWNREAHRHVAPDIPMALQDAQRAISIVRHNANEYGIDPDKIGVMGFSAGGNMAVLSSTAFKERSYDPVDEIDQVSSRPDFAIPVYPGHMTMEHKNKTPREIAAQELNTDIVVSAEVPPTLLVHAKDDPVDPVHFSEVYERELKKAGVNVKLIIYETGGHAFGVRKQGTDTDRWMDDAIEWLREIKIL</sequence>
<evidence type="ECO:0000256" key="2">
    <source>
        <dbReference type="SAM" id="MobiDB-lite"/>
    </source>
</evidence>
<dbReference type="Proteomes" id="UP001459204">
    <property type="component" value="Unassembled WGS sequence"/>
</dbReference>
<feature type="domain" description="BD-FAE-like" evidence="4">
    <location>
        <begin position="89"/>
        <end position="226"/>
    </location>
</feature>
<evidence type="ECO:0000256" key="1">
    <source>
        <dbReference type="ARBA" id="ARBA00022801"/>
    </source>
</evidence>
<dbReference type="GO" id="GO:0016787">
    <property type="term" value="F:hydrolase activity"/>
    <property type="evidence" value="ECO:0007669"/>
    <property type="project" value="UniProtKB-KW"/>
</dbReference>
<dbReference type="SUPFAM" id="SSF53474">
    <property type="entry name" value="alpha/beta-Hydrolases"/>
    <property type="match status" value="1"/>
</dbReference>
<gene>
    <name evidence="5" type="ORF">AAD027_15800</name>
</gene>
<feature type="signal peptide" evidence="3">
    <location>
        <begin position="1"/>
        <end position="23"/>
    </location>
</feature>
<dbReference type="InterPro" id="IPR029058">
    <property type="entry name" value="AB_hydrolase_fold"/>
</dbReference>
<dbReference type="RefSeq" id="WP_341726993.1">
    <property type="nucleotide sequence ID" value="NZ_JBBWWT010000009.1"/>
</dbReference>
<protein>
    <submittedName>
        <fullName evidence="5">Alpha/beta hydrolase</fullName>
    </submittedName>
</protein>
<name>A0ABU9J4M5_9GAMM</name>